<dbReference type="PROSITE" id="PS51318">
    <property type="entry name" value="TAT"/>
    <property type="match status" value="1"/>
</dbReference>
<evidence type="ECO:0000259" key="2">
    <source>
        <dbReference type="Pfam" id="PF13098"/>
    </source>
</evidence>
<dbReference type="InterPro" id="IPR006311">
    <property type="entry name" value="TAT_signal"/>
</dbReference>
<gene>
    <name evidence="3" type="ORF">ADH67_00935</name>
</gene>
<evidence type="ECO:0000313" key="4">
    <source>
        <dbReference type="Proteomes" id="UP000214610"/>
    </source>
</evidence>
<dbReference type="Proteomes" id="UP000214610">
    <property type="component" value="Unassembled WGS sequence"/>
</dbReference>
<dbReference type="Pfam" id="PF13098">
    <property type="entry name" value="Thioredoxin_2"/>
    <property type="match status" value="1"/>
</dbReference>
<feature type="chain" id="PRO_5011224532" evidence="1">
    <location>
        <begin position="28"/>
        <end position="200"/>
    </location>
</feature>
<dbReference type="AlphaFoldDB" id="A0A227KQV5"/>
<dbReference type="GeneID" id="78363087"/>
<evidence type="ECO:0000256" key="1">
    <source>
        <dbReference type="SAM" id="SignalP"/>
    </source>
</evidence>
<organism evidence="3 4">
    <name type="scientific">Turicimonas muris</name>
    <dbReference type="NCBI Taxonomy" id="1796652"/>
    <lineage>
        <taxon>Bacteria</taxon>
        <taxon>Pseudomonadati</taxon>
        <taxon>Pseudomonadota</taxon>
        <taxon>Betaproteobacteria</taxon>
        <taxon>Burkholderiales</taxon>
        <taxon>Sutterellaceae</taxon>
        <taxon>Turicimonas</taxon>
    </lineage>
</organism>
<protein>
    <submittedName>
        <fullName evidence="3">Tat pathway signal protein</fullName>
    </submittedName>
</protein>
<proteinExistence type="predicted"/>
<reference evidence="4" key="1">
    <citation type="submission" date="2017-05" db="EMBL/GenBank/DDBJ databases">
        <title>Improved OligoMM genomes.</title>
        <authorList>
            <person name="Garzetti D."/>
        </authorList>
    </citation>
    <scope>NUCLEOTIDE SEQUENCE [LARGE SCALE GENOMIC DNA]</scope>
    <source>
        <strain evidence="4">YL45</strain>
    </source>
</reference>
<keyword evidence="1" id="KW-0732">Signal</keyword>
<dbReference type="EMBL" id="NHMP01000001">
    <property type="protein sequence ID" value="OXE50899.1"/>
    <property type="molecule type" value="Genomic_DNA"/>
</dbReference>
<feature type="domain" description="Thioredoxin-like fold" evidence="2">
    <location>
        <begin position="57"/>
        <end position="175"/>
    </location>
</feature>
<dbReference type="InterPro" id="IPR036249">
    <property type="entry name" value="Thioredoxin-like_sf"/>
</dbReference>
<feature type="signal peptide" evidence="1">
    <location>
        <begin position="1"/>
        <end position="27"/>
    </location>
</feature>
<dbReference type="RefSeq" id="WP_066590804.1">
    <property type="nucleotide sequence ID" value="NZ_CAJTBZ010000038.1"/>
</dbReference>
<name>A0A227KQV5_9BURK</name>
<accession>A0A227KQV5</accession>
<dbReference type="SUPFAM" id="SSF52833">
    <property type="entry name" value="Thioredoxin-like"/>
    <property type="match status" value="1"/>
</dbReference>
<keyword evidence="4" id="KW-1185">Reference proteome</keyword>
<evidence type="ECO:0000313" key="3">
    <source>
        <dbReference type="EMBL" id="OXE50899.1"/>
    </source>
</evidence>
<dbReference type="InterPro" id="IPR012336">
    <property type="entry name" value="Thioredoxin-like_fold"/>
</dbReference>
<comment type="caution">
    <text evidence="3">The sequence shown here is derived from an EMBL/GenBank/DDBJ whole genome shotgun (WGS) entry which is preliminary data.</text>
</comment>
<sequence length="200" mass="22619">MKNFSRRSFLAVSVAVAAAALPVASSASPAKVPVIWDGQKMWDSFLKDGTGFSSPDGEGKPLALVAFDTQCPDCMTLQKRIKPLEKYIHVIYYPISYLNIHSEPQATTILTSLDPYKVFEQQHEHFKDPDFRGIRYDISKLPESVRSKVWTNTKIHRRVGCRAVPYGVFKTPDGKYLPFDENLTTAELAKLFGIKNYKEE</sequence>
<dbReference type="Gene3D" id="3.40.30.10">
    <property type="entry name" value="Glutaredoxin"/>
    <property type="match status" value="1"/>
</dbReference>